<dbReference type="KEGG" id="lrug:AB8B22_01300"/>
<dbReference type="AlphaFoldDB" id="A0AB39VH71"/>
<dbReference type="RefSeq" id="WP_369711288.1">
    <property type="nucleotide sequence ID" value="NZ_CP165644.1"/>
</dbReference>
<organism evidence="1">
    <name type="scientific">Leptotrichia rugosa</name>
    <dbReference type="NCBI Taxonomy" id="3239302"/>
    <lineage>
        <taxon>Bacteria</taxon>
        <taxon>Fusobacteriati</taxon>
        <taxon>Fusobacteriota</taxon>
        <taxon>Fusobacteriia</taxon>
        <taxon>Fusobacteriales</taxon>
        <taxon>Leptotrichiaceae</taxon>
        <taxon>Leptotrichia</taxon>
    </lineage>
</organism>
<accession>A0AB39VH71</accession>
<dbReference type="EMBL" id="CP165644">
    <property type="protein sequence ID" value="XDU67073.1"/>
    <property type="molecule type" value="Genomic_DNA"/>
</dbReference>
<name>A0AB39VH71_9FUSO</name>
<protein>
    <submittedName>
        <fullName evidence="1">Uncharacterized protein</fullName>
    </submittedName>
</protein>
<sequence length="135" mass="16638">MGIETYTFKEGKYYEDFIRYTRIYFLFNEKYKIIIEYKSLENERFLILKRKYRKGLENIKNNIFLLENENSEFFRNCYNETGFFENIEDLKKTIKGYTYIADDYILELVVEKSFYPKIKVTDLEDKEYSSNLIFK</sequence>
<proteinExistence type="predicted"/>
<evidence type="ECO:0000313" key="1">
    <source>
        <dbReference type="EMBL" id="XDU67073.1"/>
    </source>
</evidence>
<gene>
    <name evidence="1" type="ORF">AB8B22_01300</name>
</gene>
<reference evidence="1" key="1">
    <citation type="submission" date="2024-07" db="EMBL/GenBank/DDBJ databases">
        <authorList>
            <person name="Li X.-J."/>
            <person name="Wang X."/>
        </authorList>
    </citation>
    <scope>NUCLEOTIDE SEQUENCE</scope>
    <source>
        <strain evidence="1">HSP-334</strain>
    </source>
</reference>